<accession>A0A8J6PCE5</accession>
<sequence length="909" mass="104676">MKKIITNLFTGLSFVTTAQVSVYENNNTVRYITTTELNATAPIDGNKIEIGNTGGANFTSNINKSIAACTEVRLKPNTHLKAPATSSNELHLDVVADKLEIFSHSHTDLTQIHALEKFETRVELPLEIAQKIAAYKQNELDTNGLNPFLEWDVSLKIKYTHLSTGYSHFNYGFYYEDYARNMNGGNENMESWGWNLIPNTEGFRVRYAFPELNGLWKIEYELFVKNNLYYSYCPFMVTVIDKNPEDGFVRVADNNRVLQRNNDLFMPIGHNLKWPDSYQKANGDWMYCEYSTEPCESAAFYAYDQQLQDFANSNIDYFRMLLSPGSIDFEFEKMGNYFNRLNYAKEIDKIIEFAEDEDMYVDFNMKVHYNLVDGPVYTFFAWDGSDYTAPGFDEAYGLQQYCYVEELNMNSPIEFFTNAEAKKFYKQKLRYLLSRWGYSTHIAMFELISEINQVGDVVEVFYNFPDDIAPSDTSSWWQYSYTQTTSSPYVSTVSNRVNTYLWQKEMAAYIKHDLQHKQHLLTCSYAGGPGEGDSTFSIPELDLLSVNMYSFGNLNNIVSLQNTVKAVHQLYNKPIIFSESGPLDELTCSGTYSYTQQLWQLAFSGIAGFNYWNADRVAFAAEWAEMNKLKNWISDDPLKQSILLGDWEVGHANGTVRGTPDSYWRKDFNYIYETATYPSTFKHAFGALVNLTDNYYTNNAADSSWCINTWGELNPWLKDRINFDGTLSTNQRLFVKNDLSTNNDPLYLPWGYVEYVSDLVWYDLATFNTISGNWTNYNSAPLSHPTLYVTDETIAVHGNRAVVPFEGQFKEISEQGMAQNESETVQLFTAVENNERLEIVEVRKASIRLEQQPTMYEVYITNVMGQKIYEGTIDLKEQSGIFTERFPAGILIITLINNNEKHTVRWLNL</sequence>
<dbReference type="AlphaFoldDB" id="A0A8J6PCE5"/>
<keyword evidence="2" id="KW-1185">Reference proteome</keyword>
<comment type="caution">
    <text evidence="1">The sequence shown here is derived from an EMBL/GenBank/DDBJ whole genome shotgun (WGS) entry which is preliminary data.</text>
</comment>
<gene>
    <name evidence="1" type="ORF">H9Y05_08885</name>
</gene>
<dbReference type="SUPFAM" id="SSF51445">
    <property type="entry name" value="(Trans)glycosidases"/>
    <property type="match status" value="1"/>
</dbReference>
<proteinExistence type="predicted"/>
<reference evidence="1" key="1">
    <citation type="submission" date="2020-09" db="EMBL/GenBank/DDBJ databases">
        <title>Taishania pollutisoli gen. nov., sp. nov., Isolated from Tetrabromobisphenol A-Contaminated Soil.</title>
        <authorList>
            <person name="Chen Q."/>
        </authorList>
    </citation>
    <scope>NUCLEOTIDE SEQUENCE</scope>
    <source>
        <strain evidence="1">CZZ-1</strain>
    </source>
</reference>
<evidence type="ECO:0000313" key="2">
    <source>
        <dbReference type="Proteomes" id="UP000652681"/>
    </source>
</evidence>
<organism evidence="1 2">
    <name type="scientific">Taishania pollutisoli</name>
    <dbReference type="NCBI Taxonomy" id="2766479"/>
    <lineage>
        <taxon>Bacteria</taxon>
        <taxon>Pseudomonadati</taxon>
        <taxon>Bacteroidota</taxon>
        <taxon>Flavobacteriia</taxon>
        <taxon>Flavobacteriales</taxon>
        <taxon>Crocinitomicaceae</taxon>
        <taxon>Taishania</taxon>
    </lineage>
</organism>
<dbReference type="InterPro" id="IPR017853">
    <property type="entry name" value="GH"/>
</dbReference>
<dbReference type="RefSeq" id="WP_216714068.1">
    <property type="nucleotide sequence ID" value="NZ_JACVEL010000005.1"/>
</dbReference>
<protein>
    <submittedName>
        <fullName evidence="1">Uncharacterized protein</fullName>
    </submittedName>
</protein>
<dbReference type="EMBL" id="JACVEL010000005">
    <property type="protein sequence ID" value="MBC9812583.1"/>
    <property type="molecule type" value="Genomic_DNA"/>
</dbReference>
<dbReference type="Proteomes" id="UP000652681">
    <property type="component" value="Unassembled WGS sequence"/>
</dbReference>
<evidence type="ECO:0000313" key="1">
    <source>
        <dbReference type="EMBL" id="MBC9812583.1"/>
    </source>
</evidence>
<name>A0A8J6PCE5_9FLAO</name>
<dbReference type="Gene3D" id="3.20.20.80">
    <property type="entry name" value="Glycosidases"/>
    <property type="match status" value="1"/>
</dbReference>